<dbReference type="GO" id="GO:0005886">
    <property type="term" value="C:plasma membrane"/>
    <property type="evidence" value="ECO:0007669"/>
    <property type="project" value="TreeGrafter"/>
</dbReference>
<feature type="transmembrane region" description="Helical" evidence="5">
    <location>
        <begin position="144"/>
        <end position="167"/>
    </location>
</feature>
<proteinExistence type="predicted"/>
<accession>A0A4P7NRM9</accession>
<organism evidence="6 7">
    <name type="scientific">Pyricularia oryzae</name>
    <name type="common">Rice blast fungus</name>
    <name type="synonym">Magnaporthe oryzae</name>
    <dbReference type="NCBI Taxonomy" id="318829"/>
    <lineage>
        <taxon>Eukaryota</taxon>
        <taxon>Fungi</taxon>
        <taxon>Dikarya</taxon>
        <taxon>Ascomycota</taxon>
        <taxon>Pezizomycotina</taxon>
        <taxon>Sordariomycetes</taxon>
        <taxon>Sordariomycetidae</taxon>
        <taxon>Magnaporthales</taxon>
        <taxon>Pyriculariaceae</taxon>
        <taxon>Pyricularia</taxon>
    </lineage>
</organism>
<feature type="transmembrane region" description="Helical" evidence="5">
    <location>
        <begin position="501"/>
        <end position="520"/>
    </location>
</feature>
<reference evidence="6 7" key="1">
    <citation type="journal article" date="2019" name="Mol. Biol. Evol.">
        <title>Blast fungal genomes show frequent chromosomal changes, gene gains and losses, and effector gene turnover.</title>
        <authorList>
            <person name="Gomez Luciano L.B."/>
            <person name="Jason Tsai I."/>
            <person name="Chuma I."/>
            <person name="Tosa Y."/>
            <person name="Chen Y.H."/>
            <person name="Li J.Y."/>
            <person name="Li M.Y."/>
            <person name="Jade Lu M.Y."/>
            <person name="Nakayashiki H."/>
            <person name="Li W.H."/>
        </authorList>
    </citation>
    <scope>NUCLEOTIDE SEQUENCE [LARGE SCALE GENOMIC DNA]</scope>
    <source>
        <strain evidence="6">MZ5-1-6</strain>
    </source>
</reference>
<evidence type="ECO:0008006" key="8">
    <source>
        <dbReference type="Google" id="ProtNLM"/>
    </source>
</evidence>
<feature type="transmembrane region" description="Helical" evidence="5">
    <location>
        <begin position="51"/>
        <end position="74"/>
    </location>
</feature>
<dbReference type="SUPFAM" id="SSF103473">
    <property type="entry name" value="MFS general substrate transporter"/>
    <property type="match status" value="1"/>
</dbReference>
<dbReference type="EMBL" id="CP034209">
    <property type="protein sequence ID" value="QBZ65075.1"/>
    <property type="molecule type" value="Genomic_DNA"/>
</dbReference>
<evidence type="ECO:0000256" key="5">
    <source>
        <dbReference type="SAM" id="Phobius"/>
    </source>
</evidence>
<dbReference type="Gene3D" id="1.20.1250.20">
    <property type="entry name" value="MFS general substrate transporter like domains"/>
    <property type="match status" value="1"/>
</dbReference>
<evidence type="ECO:0000256" key="4">
    <source>
        <dbReference type="ARBA" id="ARBA00023136"/>
    </source>
</evidence>
<keyword evidence="4 5" id="KW-0472">Membrane</keyword>
<evidence type="ECO:0000256" key="3">
    <source>
        <dbReference type="ARBA" id="ARBA00022989"/>
    </source>
</evidence>
<feature type="transmembrane region" description="Helical" evidence="5">
    <location>
        <begin position="94"/>
        <end position="113"/>
    </location>
</feature>
<dbReference type="PANTHER" id="PTHR23502:SF164">
    <property type="entry name" value="MAJOR FACILITATOR SUPERFAMILY (MFS) PROFILE DOMAIN-CONTAINING PROTEIN"/>
    <property type="match status" value="1"/>
</dbReference>
<dbReference type="Pfam" id="PF07690">
    <property type="entry name" value="MFS_1"/>
    <property type="match status" value="1"/>
</dbReference>
<dbReference type="Proteomes" id="UP000294847">
    <property type="component" value="Chromosome 6"/>
</dbReference>
<evidence type="ECO:0000313" key="7">
    <source>
        <dbReference type="Proteomes" id="UP000294847"/>
    </source>
</evidence>
<sequence>MSEMNRNGSTAQTTEESSSLFLITSDGRTLSLPIASPSPRDPLNWSLRCRFMIFFSLAVMGGICVTMLNAVPILRHAMGLEFGEERMKQFDAATALPDVMFGVGVITWAPLCVGLGRRPVLVSNACFLLLGLVLAWRATSVPMVMAGISLQGLAAGSIPTAGMIMAIDVTYIHQRPLSIALLWTVGRGTTFIILGAAPHVLDLERQWRAFYLIAMLCAVAALLLVYFWCPETYFLRPPVAFDGRILVQTGHERIKIYDEWSQVPGGGAHESRPLPPLPMPLQPLELPPLPLVEMSPARPGTAEDKPKNTAISMVQSYEPSLFSYPTISTSASSRRAEKFRGRFRRIPGLPSVKRAQRSSWRGAAAVPVQMVLCLVNPLVFWVIMHKTASFLGTIVIRQALPKVLHSPPYNMSPATAGYVDFAAALGCFVSMPLTYVTTNRMVHRLTWRNRGVRRAAYYLPGFVLPVTAGFLANLLFGLSAAPVGSPGYLGTLHHWTVVSTAWMLTQIAFTGESIVSTLWVTEAFPQWAAGALAAVSGLNFMFAVAVNTAIPKWLESQGQLKMNLEIAVAILVAGGMGIPFAFWGKGVQQYLPGRHGAFMTGALRPQ</sequence>
<dbReference type="PANTHER" id="PTHR23502">
    <property type="entry name" value="MAJOR FACILITATOR SUPERFAMILY"/>
    <property type="match status" value="1"/>
</dbReference>
<gene>
    <name evidence="6" type="ORF">PoMZ_06779</name>
</gene>
<dbReference type="GO" id="GO:0022857">
    <property type="term" value="F:transmembrane transporter activity"/>
    <property type="evidence" value="ECO:0007669"/>
    <property type="project" value="InterPro"/>
</dbReference>
<dbReference type="InterPro" id="IPR011701">
    <property type="entry name" value="MFS"/>
</dbReference>
<feature type="transmembrane region" description="Helical" evidence="5">
    <location>
        <begin position="566"/>
        <end position="584"/>
    </location>
</feature>
<feature type="transmembrane region" description="Helical" evidence="5">
    <location>
        <begin position="457"/>
        <end position="481"/>
    </location>
</feature>
<keyword evidence="2 5" id="KW-0812">Transmembrane</keyword>
<feature type="transmembrane region" description="Helical" evidence="5">
    <location>
        <begin position="179"/>
        <end position="197"/>
    </location>
</feature>
<keyword evidence="3 5" id="KW-1133">Transmembrane helix</keyword>
<name>A0A4P7NRM9_PYROR</name>
<feature type="transmembrane region" description="Helical" evidence="5">
    <location>
        <begin position="416"/>
        <end position="436"/>
    </location>
</feature>
<dbReference type="InterPro" id="IPR036259">
    <property type="entry name" value="MFS_trans_sf"/>
</dbReference>
<evidence type="ECO:0000256" key="2">
    <source>
        <dbReference type="ARBA" id="ARBA00022692"/>
    </source>
</evidence>
<evidence type="ECO:0000256" key="1">
    <source>
        <dbReference type="ARBA" id="ARBA00004141"/>
    </source>
</evidence>
<feature type="transmembrane region" description="Helical" evidence="5">
    <location>
        <begin position="363"/>
        <end position="383"/>
    </location>
</feature>
<dbReference type="AlphaFoldDB" id="A0A4P7NRM9"/>
<comment type="subcellular location">
    <subcellularLocation>
        <location evidence="1">Membrane</location>
        <topology evidence="1">Multi-pass membrane protein</topology>
    </subcellularLocation>
</comment>
<feature type="transmembrane region" description="Helical" evidence="5">
    <location>
        <begin position="209"/>
        <end position="229"/>
    </location>
</feature>
<protein>
    <recommendedName>
        <fullName evidence="8">Major facilitator superfamily (MFS) profile domain-containing protein</fullName>
    </recommendedName>
</protein>
<evidence type="ECO:0000313" key="6">
    <source>
        <dbReference type="EMBL" id="QBZ65075.1"/>
    </source>
</evidence>
<feature type="transmembrane region" description="Helical" evidence="5">
    <location>
        <begin position="527"/>
        <end position="546"/>
    </location>
</feature>
<feature type="transmembrane region" description="Helical" evidence="5">
    <location>
        <begin position="120"/>
        <end position="138"/>
    </location>
</feature>